<keyword evidence="1" id="KW-0223">Dioxygenase</keyword>
<name>A0A3B9IFS3_9PROT</name>
<keyword evidence="1" id="KW-0560">Oxidoreductase</keyword>
<accession>A0A3B9IFS3</accession>
<reference evidence="1 2" key="1">
    <citation type="journal article" date="2018" name="Nat. Biotechnol.">
        <title>A standardized bacterial taxonomy based on genome phylogeny substantially revises the tree of life.</title>
        <authorList>
            <person name="Parks D.H."/>
            <person name="Chuvochina M."/>
            <person name="Waite D.W."/>
            <person name="Rinke C."/>
            <person name="Skarshewski A."/>
            <person name="Chaumeil P.A."/>
            <person name="Hugenholtz P."/>
        </authorList>
    </citation>
    <scope>NUCLEOTIDE SEQUENCE [LARGE SCALE GENOMIC DNA]</scope>
    <source>
        <strain evidence="1">UBA8739</strain>
    </source>
</reference>
<dbReference type="GO" id="GO:0051213">
    <property type="term" value="F:dioxygenase activity"/>
    <property type="evidence" value="ECO:0007669"/>
    <property type="project" value="UniProtKB-KW"/>
</dbReference>
<evidence type="ECO:0000313" key="2">
    <source>
        <dbReference type="Proteomes" id="UP000257706"/>
    </source>
</evidence>
<sequence>VAAGAGAGRSPRLLHRAVEGRVLRLDAWGWA</sequence>
<gene>
    <name evidence="1" type="ORF">DCK97_01545</name>
</gene>
<dbReference type="Proteomes" id="UP000257706">
    <property type="component" value="Unassembled WGS sequence"/>
</dbReference>
<protein>
    <submittedName>
        <fullName evidence="1">Dioxygenase</fullName>
    </submittedName>
</protein>
<dbReference type="AlphaFoldDB" id="A0A3B9IFS3"/>
<comment type="caution">
    <text evidence="1">The sequence shown here is derived from an EMBL/GenBank/DDBJ whole genome shotgun (WGS) entry which is preliminary data.</text>
</comment>
<evidence type="ECO:0000313" key="1">
    <source>
        <dbReference type="EMBL" id="HAE46079.1"/>
    </source>
</evidence>
<feature type="non-terminal residue" evidence="1">
    <location>
        <position position="1"/>
    </location>
</feature>
<proteinExistence type="predicted"/>
<dbReference type="EMBL" id="DMAI01000022">
    <property type="protein sequence ID" value="HAE46079.1"/>
    <property type="molecule type" value="Genomic_DNA"/>
</dbReference>
<organism evidence="1 2">
    <name type="scientific">Tistrella mobilis</name>
    <dbReference type="NCBI Taxonomy" id="171437"/>
    <lineage>
        <taxon>Bacteria</taxon>
        <taxon>Pseudomonadati</taxon>
        <taxon>Pseudomonadota</taxon>
        <taxon>Alphaproteobacteria</taxon>
        <taxon>Geminicoccales</taxon>
        <taxon>Geminicoccaceae</taxon>
        <taxon>Tistrella</taxon>
    </lineage>
</organism>